<evidence type="ECO:0000256" key="5">
    <source>
        <dbReference type="PROSITE-ProRule" id="PRU00277"/>
    </source>
</evidence>
<dbReference type="PANTHER" id="PTHR43811:SF19">
    <property type="entry name" value="39 KDA FK506-BINDING NUCLEAR PROTEIN"/>
    <property type="match status" value="1"/>
</dbReference>
<keyword evidence="4 5" id="KW-0413">Isomerase</keyword>
<comment type="catalytic activity">
    <reaction evidence="1 5 6">
        <text>[protein]-peptidylproline (omega=180) = [protein]-peptidylproline (omega=0)</text>
        <dbReference type="Rhea" id="RHEA:16237"/>
        <dbReference type="Rhea" id="RHEA-COMP:10747"/>
        <dbReference type="Rhea" id="RHEA-COMP:10748"/>
        <dbReference type="ChEBI" id="CHEBI:83833"/>
        <dbReference type="ChEBI" id="CHEBI:83834"/>
        <dbReference type="EC" id="5.2.1.8"/>
    </reaction>
</comment>
<protein>
    <recommendedName>
        <fullName evidence="6">Peptidyl-prolyl cis-trans isomerase</fullName>
        <ecNumber evidence="6">5.2.1.8</ecNumber>
    </recommendedName>
</protein>
<comment type="caution">
    <text evidence="9">The sequence shown here is derived from an EMBL/GenBank/DDBJ whole genome shotgun (WGS) entry which is preliminary data.</text>
</comment>
<dbReference type="EC" id="5.2.1.8" evidence="6"/>
<keyword evidence="7" id="KW-0732">Signal</keyword>
<keyword evidence="10" id="KW-1185">Reference proteome</keyword>
<gene>
    <name evidence="9" type="ORF">HMPREF1536_02035</name>
</gene>
<dbReference type="InterPro" id="IPR001179">
    <property type="entry name" value="PPIase_FKBP_dom"/>
</dbReference>
<name>A0A0F5JHW4_9BACT</name>
<proteinExistence type="inferred from homology"/>
<dbReference type="PROSITE" id="PS51257">
    <property type="entry name" value="PROKAR_LIPOPROTEIN"/>
    <property type="match status" value="1"/>
</dbReference>
<dbReference type="RefSeq" id="WP_028730237.1">
    <property type="nucleotide sequence ID" value="NZ_KE386765.1"/>
</dbReference>
<dbReference type="SUPFAM" id="SSF54534">
    <property type="entry name" value="FKBP-like"/>
    <property type="match status" value="1"/>
</dbReference>
<dbReference type="PANTHER" id="PTHR43811">
    <property type="entry name" value="FKBP-TYPE PEPTIDYL-PROLYL CIS-TRANS ISOMERASE FKPA"/>
    <property type="match status" value="1"/>
</dbReference>
<evidence type="ECO:0000313" key="10">
    <source>
        <dbReference type="Proteomes" id="UP000033035"/>
    </source>
</evidence>
<evidence type="ECO:0000256" key="7">
    <source>
        <dbReference type="SAM" id="SignalP"/>
    </source>
</evidence>
<dbReference type="Gene3D" id="3.10.50.40">
    <property type="match status" value="1"/>
</dbReference>
<dbReference type="PROSITE" id="PS50059">
    <property type="entry name" value="FKBP_PPIASE"/>
    <property type="match status" value="1"/>
</dbReference>
<dbReference type="Pfam" id="PF00254">
    <property type="entry name" value="FKBP_C"/>
    <property type="match status" value="1"/>
</dbReference>
<dbReference type="InterPro" id="IPR046357">
    <property type="entry name" value="PPIase_dom_sf"/>
</dbReference>
<comment type="similarity">
    <text evidence="2 6">Belongs to the FKBP-type PPIase family.</text>
</comment>
<evidence type="ECO:0000256" key="1">
    <source>
        <dbReference type="ARBA" id="ARBA00000971"/>
    </source>
</evidence>
<evidence type="ECO:0000256" key="3">
    <source>
        <dbReference type="ARBA" id="ARBA00023110"/>
    </source>
</evidence>
<accession>A0A0F5JHW4</accession>
<dbReference type="STRING" id="1203610.HMPREF1536_02035"/>
<feature type="signal peptide" evidence="7">
    <location>
        <begin position="1"/>
        <end position="19"/>
    </location>
</feature>
<dbReference type="Proteomes" id="UP000033035">
    <property type="component" value="Unassembled WGS sequence"/>
</dbReference>
<reference evidence="9 10" key="1">
    <citation type="submission" date="2013-04" db="EMBL/GenBank/DDBJ databases">
        <title>The Genome Sequence of Parabacteroides gordonii DSM 23371.</title>
        <authorList>
            <consortium name="The Broad Institute Genomics Platform"/>
            <person name="Earl A."/>
            <person name="Ward D."/>
            <person name="Feldgarden M."/>
            <person name="Gevers D."/>
            <person name="Martens E."/>
            <person name="Sakamoto M."/>
            <person name="Benno Y."/>
            <person name="Suzuki N."/>
            <person name="Matsunaga N."/>
            <person name="Koshihara K."/>
            <person name="Seki M."/>
            <person name="Komiya H."/>
            <person name="Walker B."/>
            <person name="Young S."/>
            <person name="Zeng Q."/>
            <person name="Gargeya S."/>
            <person name="Fitzgerald M."/>
            <person name="Haas B."/>
            <person name="Abouelleil A."/>
            <person name="Allen A.W."/>
            <person name="Alvarado L."/>
            <person name="Arachchi H.M."/>
            <person name="Berlin A.M."/>
            <person name="Chapman S.B."/>
            <person name="Gainer-Dewar J."/>
            <person name="Goldberg J."/>
            <person name="Griggs A."/>
            <person name="Gujja S."/>
            <person name="Hansen M."/>
            <person name="Howarth C."/>
            <person name="Imamovic A."/>
            <person name="Ireland A."/>
            <person name="Larimer J."/>
            <person name="McCowan C."/>
            <person name="Murphy C."/>
            <person name="Pearson M."/>
            <person name="Poon T.W."/>
            <person name="Priest M."/>
            <person name="Roberts A."/>
            <person name="Saif S."/>
            <person name="Shea T."/>
            <person name="Sisk P."/>
            <person name="Sykes S."/>
            <person name="Wortman J."/>
            <person name="Nusbaum C."/>
            <person name="Birren B."/>
        </authorList>
    </citation>
    <scope>NUCLEOTIDE SEQUENCE [LARGE SCALE GENOMIC DNA]</scope>
    <source>
        <strain evidence="9 10">MS-1</strain>
    </source>
</reference>
<feature type="domain" description="PPIase FKBP-type" evidence="8">
    <location>
        <begin position="84"/>
        <end position="189"/>
    </location>
</feature>
<dbReference type="AlphaFoldDB" id="A0A0F5JHW4"/>
<evidence type="ECO:0000259" key="8">
    <source>
        <dbReference type="PROSITE" id="PS50059"/>
    </source>
</evidence>
<organism evidence="9 10">
    <name type="scientific">Parabacteroides gordonii MS-1 = DSM 23371</name>
    <dbReference type="NCBI Taxonomy" id="1203610"/>
    <lineage>
        <taxon>Bacteria</taxon>
        <taxon>Pseudomonadati</taxon>
        <taxon>Bacteroidota</taxon>
        <taxon>Bacteroidia</taxon>
        <taxon>Bacteroidales</taxon>
        <taxon>Tannerellaceae</taxon>
        <taxon>Parabacteroides</taxon>
    </lineage>
</organism>
<sequence>MKKYLQIALMIFCISAVFTSCKDDDDNSDDIAVEAYKLENEKAFQAKANDPDYIQMKIAGAGDYFVYAKKLQEGKKPAIPIYYNSRVTVYYKGWYATGKDDEYFDKREFEDGNPALFAVSAASAVYNQISNPIAGWTIALQNMTVGEKWEVWIPQQLAYGTADYQAPGSSEIIPAYSTLVFEIEVVERTVEAAGTTI</sequence>
<dbReference type="EMBL" id="AQHW01000013">
    <property type="protein sequence ID" value="KKB57314.1"/>
    <property type="molecule type" value="Genomic_DNA"/>
</dbReference>
<dbReference type="HOGENOM" id="CLU_013615_7_1_10"/>
<dbReference type="PATRIC" id="fig|1203610.3.peg.2086"/>
<evidence type="ECO:0000256" key="2">
    <source>
        <dbReference type="ARBA" id="ARBA00006577"/>
    </source>
</evidence>
<evidence type="ECO:0000313" key="9">
    <source>
        <dbReference type="EMBL" id="KKB57314.1"/>
    </source>
</evidence>
<evidence type="ECO:0000256" key="4">
    <source>
        <dbReference type="ARBA" id="ARBA00023235"/>
    </source>
</evidence>
<feature type="chain" id="PRO_5002490372" description="Peptidyl-prolyl cis-trans isomerase" evidence="7">
    <location>
        <begin position="20"/>
        <end position="197"/>
    </location>
</feature>
<dbReference type="GO" id="GO:0003755">
    <property type="term" value="F:peptidyl-prolyl cis-trans isomerase activity"/>
    <property type="evidence" value="ECO:0007669"/>
    <property type="project" value="UniProtKB-UniRule"/>
</dbReference>
<evidence type="ECO:0000256" key="6">
    <source>
        <dbReference type="RuleBase" id="RU003915"/>
    </source>
</evidence>
<keyword evidence="3 5" id="KW-0697">Rotamase</keyword>